<evidence type="ECO:0000313" key="3">
    <source>
        <dbReference type="Proteomes" id="UP000565441"/>
    </source>
</evidence>
<dbReference type="OrthoDB" id="3030351at2759"/>
<dbReference type="Proteomes" id="UP000565441">
    <property type="component" value="Unassembled WGS sequence"/>
</dbReference>
<feature type="region of interest" description="Disordered" evidence="1">
    <location>
        <begin position="116"/>
        <end position="142"/>
    </location>
</feature>
<gene>
    <name evidence="2" type="ORF">D9615_002820</name>
</gene>
<evidence type="ECO:0000256" key="1">
    <source>
        <dbReference type="SAM" id="MobiDB-lite"/>
    </source>
</evidence>
<dbReference type="AlphaFoldDB" id="A0A8H5HFY1"/>
<accession>A0A8H5HFY1</accession>
<feature type="region of interest" description="Disordered" evidence="1">
    <location>
        <begin position="170"/>
        <end position="213"/>
    </location>
</feature>
<sequence>MELLNPTPKTNLYDIRNKLSTPIKIPTRRRQIAPWNGSPPGRPMSPDLIFEMSPVSSAIHSPSRHGAGFTDPSQNLDSQEPFMYSFPKFSAHRNYMHSTRRSQGLQNTIFPSPFAGSPAITKHSSPRPILAPSLTSSSTTITKKSSITKITGFTPVTPISTQAYSPIRGLKMKRLSPPPRSSSYSSSPWILPGKSDAQDDESGSLDADPSSYEFDRHLMRRIEKQNPRRFRRVSLISSTRV</sequence>
<comment type="caution">
    <text evidence="2">The sequence shown here is derived from an EMBL/GenBank/DDBJ whole genome shotgun (WGS) entry which is preliminary data.</text>
</comment>
<protein>
    <submittedName>
        <fullName evidence="2">Uncharacterized protein</fullName>
    </submittedName>
</protein>
<proteinExistence type="predicted"/>
<name>A0A8H5HFY1_9AGAR</name>
<keyword evidence="3" id="KW-1185">Reference proteome</keyword>
<evidence type="ECO:0000313" key="2">
    <source>
        <dbReference type="EMBL" id="KAF5382540.1"/>
    </source>
</evidence>
<dbReference type="EMBL" id="JAACJP010000008">
    <property type="protein sequence ID" value="KAF5382540.1"/>
    <property type="molecule type" value="Genomic_DNA"/>
</dbReference>
<organism evidence="2 3">
    <name type="scientific">Tricholomella constricta</name>
    <dbReference type="NCBI Taxonomy" id="117010"/>
    <lineage>
        <taxon>Eukaryota</taxon>
        <taxon>Fungi</taxon>
        <taxon>Dikarya</taxon>
        <taxon>Basidiomycota</taxon>
        <taxon>Agaricomycotina</taxon>
        <taxon>Agaricomycetes</taxon>
        <taxon>Agaricomycetidae</taxon>
        <taxon>Agaricales</taxon>
        <taxon>Tricholomatineae</taxon>
        <taxon>Lyophyllaceae</taxon>
        <taxon>Tricholomella</taxon>
    </lineage>
</organism>
<reference evidence="2 3" key="1">
    <citation type="journal article" date="2020" name="ISME J.">
        <title>Uncovering the hidden diversity of litter-decomposition mechanisms in mushroom-forming fungi.</title>
        <authorList>
            <person name="Floudas D."/>
            <person name="Bentzer J."/>
            <person name="Ahren D."/>
            <person name="Johansson T."/>
            <person name="Persson P."/>
            <person name="Tunlid A."/>
        </authorList>
    </citation>
    <scope>NUCLEOTIDE SEQUENCE [LARGE SCALE GENOMIC DNA]</scope>
    <source>
        <strain evidence="2 3">CBS 661.87</strain>
    </source>
</reference>